<protein>
    <submittedName>
        <fullName evidence="1">Uncharacterized protein</fullName>
    </submittedName>
</protein>
<keyword evidence="2" id="KW-1185">Reference proteome</keyword>
<sequence length="241" mass="28546">MDLPTLNSCISRMGQITMNKEDEIKLKKILKNNFIPSSIGRLADLFLSLRGCKESWLLSTYADECETKEEFFDLLELYLEIVEAKVETCLNIEEMKTVTRKMRRQESYSDRFYVLCIKYNFPAADPEFDDNGTLVFDKVDYYKSALLSMRGKEDLERRYKYLIENWKHEMDYEYGKGFKEDYEYLQVDRCDKTLYGKSSIHDKRRLAAACHVELLNTYNPYVMDKVCKSEGLFNEVMLIDH</sequence>
<proteinExistence type="predicted"/>
<accession>A0A6F8PH93</accession>
<dbReference type="Proteomes" id="UP000678595">
    <property type="component" value="Genome"/>
</dbReference>
<dbReference type="EMBL" id="LC496099">
    <property type="protein sequence ID" value="BBM96186.1"/>
    <property type="molecule type" value="Genomic_RNA"/>
</dbReference>
<dbReference type="KEGG" id="vg:80550487"/>
<evidence type="ECO:0000313" key="2">
    <source>
        <dbReference type="Proteomes" id="UP000678595"/>
    </source>
</evidence>
<dbReference type="RefSeq" id="YP_010840054.1">
    <property type="nucleotide sequence ID" value="NC_078369.1"/>
</dbReference>
<reference evidence="1" key="1">
    <citation type="journal article" date="2020" name="Phytopathology">
        <title>Perilla mosaic virus is a highly divergent emaravirus transmitted by Shevtchenkella sp. (Acari: Eriophyidae).</title>
        <authorList>
            <person name="Kubota K."/>
            <person name="Usugi T."/>
            <person name="Tomitaka Y."/>
            <person name="Shimomoto Y."/>
            <person name="Takeuchi S."/>
            <person name="Kadono F."/>
            <person name="Yanagisawa H."/>
            <person name="Chiaki Y."/>
            <person name="Tsuda S."/>
        </authorList>
    </citation>
    <scope>NUCLEOTIDE SEQUENCE</scope>
    <source>
        <strain evidence="1">Kochi_Nankoku_2011</strain>
    </source>
</reference>
<gene>
    <name evidence="1" type="primary">P7</name>
</gene>
<evidence type="ECO:0000313" key="1">
    <source>
        <dbReference type="EMBL" id="BBM96186.1"/>
    </source>
</evidence>
<name>A0A6F8PH93_9VIRU</name>
<organism evidence="1 2">
    <name type="scientific">Perilla mosaic virus</name>
    <dbReference type="NCBI Taxonomy" id="2483037"/>
    <lineage>
        <taxon>Viruses</taxon>
        <taxon>Riboviria</taxon>
        <taxon>Orthornavirae</taxon>
        <taxon>Negarnaviricota</taxon>
        <taxon>Polyploviricotina</taxon>
        <taxon>Bunyaviricetes</taxon>
        <taxon>Elliovirales</taxon>
        <taxon>Fimoviridae</taxon>
        <taxon>Emaravirus</taxon>
        <taxon>Emaravirus perillae</taxon>
    </lineage>
</organism>
<dbReference type="GeneID" id="80550487"/>